<dbReference type="Gene3D" id="3.40.50.10890">
    <property type="match status" value="1"/>
</dbReference>
<dbReference type="InterPro" id="IPR011108">
    <property type="entry name" value="RMMBL"/>
</dbReference>
<proteinExistence type="predicted"/>
<dbReference type="Pfam" id="PF07521">
    <property type="entry name" value="RMMBL"/>
    <property type="match status" value="1"/>
</dbReference>
<dbReference type="InterPro" id="IPR036866">
    <property type="entry name" value="RibonucZ/Hydroxyglut_hydro"/>
</dbReference>
<dbReference type="SMART" id="SM00849">
    <property type="entry name" value="Lactamase_B"/>
    <property type="match status" value="1"/>
</dbReference>
<dbReference type="InterPro" id="IPR050698">
    <property type="entry name" value="MBL"/>
</dbReference>
<gene>
    <name evidence="4" type="ORF">NCTC10911_03012</name>
</gene>
<evidence type="ECO:0000259" key="3">
    <source>
        <dbReference type="SMART" id="SM01027"/>
    </source>
</evidence>
<dbReference type="Proteomes" id="UP000255014">
    <property type="component" value="Unassembled WGS sequence"/>
</dbReference>
<evidence type="ECO:0000313" key="5">
    <source>
        <dbReference type="Proteomes" id="UP000255014"/>
    </source>
</evidence>
<evidence type="ECO:0000259" key="2">
    <source>
        <dbReference type="SMART" id="SM00849"/>
    </source>
</evidence>
<dbReference type="InterPro" id="IPR022712">
    <property type="entry name" value="Beta_Casp"/>
</dbReference>
<sequence>MLTLTCLGGAGTVTGSKHLLRHGDTRLLVDCGLFQGLKNLRELNWQPLPVAPADIDAVVLTHAHLDHCGYLPRLVAEGFRGRIHATPATRDVAELILLDSANLQEKDAEFANRKGFSRHTPALPLYRVVDAERALARFSGVALHRETALPGGATLTLRRAGHILGAATAQIDIGGMRVVFSGDLGRYNDPVMHDPEDVRNADYIVIESTYGNRRHDAADPVEALGAVIERTVLRGGTVVIPAFAVGRAQTLIHALWKLRQAGRLHNVPVYLDSPMATSATELLARHASEHKLSAQDCAAACAAVTYVRDVEGSKALPANRYPKVILSASGMATGGRVLHHMAAFGADHRNTVLFAGFQAAGTRGRKLLDGATETRIYGQWIPIKAEVAELPMLSAHADSDELMRWLAGFQEAPRRVFIVHGEPQASEALRERIQRELSWQATVPLQDHGYTL</sequence>
<dbReference type="Pfam" id="PF00753">
    <property type="entry name" value="Lactamase_B"/>
    <property type="match status" value="1"/>
</dbReference>
<accession>A0A0E7U7H7</accession>
<keyword evidence="1 4" id="KW-0378">Hydrolase</keyword>
<feature type="domain" description="Metallo-beta-lactamase" evidence="2">
    <location>
        <begin position="14"/>
        <end position="236"/>
    </location>
</feature>
<dbReference type="InterPro" id="IPR001279">
    <property type="entry name" value="Metallo-B-lactamas"/>
</dbReference>
<dbReference type="EMBL" id="UFTT01000002">
    <property type="protein sequence ID" value="SUV65967.1"/>
    <property type="molecule type" value="Genomic_DNA"/>
</dbReference>
<protein>
    <submittedName>
        <fullName evidence="4">Ribonuclease TTHA0252</fullName>
        <ecNumber evidence="4">3.1.-.-</ecNumber>
    </submittedName>
</protein>
<dbReference type="RefSeq" id="WP_010931030.1">
    <property type="nucleotide sequence ID" value="NZ_AP024746.1"/>
</dbReference>
<dbReference type="EC" id="3.1.-.-" evidence="4"/>
<reference evidence="4 5" key="1">
    <citation type="submission" date="2018-06" db="EMBL/GenBank/DDBJ databases">
        <authorList>
            <consortium name="Pathogen Informatics"/>
            <person name="Doyle S."/>
        </authorList>
    </citation>
    <scope>NUCLEOTIDE SEQUENCE [LARGE SCALE GENOMIC DNA]</scope>
    <source>
        <strain evidence="4 5">NCTC10911</strain>
    </source>
</reference>
<dbReference type="CDD" id="cd16295">
    <property type="entry name" value="TTHA0252-CPSF-like_MBL-fold"/>
    <property type="match status" value="1"/>
</dbReference>
<dbReference type="Pfam" id="PF10996">
    <property type="entry name" value="Beta-Casp"/>
    <property type="match status" value="1"/>
</dbReference>
<feature type="domain" description="Beta-Casp" evidence="3">
    <location>
        <begin position="248"/>
        <end position="367"/>
    </location>
</feature>
<name>A0A0E7U7H7_BORPT</name>
<dbReference type="GeneID" id="69602514"/>
<dbReference type="Gene3D" id="3.60.15.10">
    <property type="entry name" value="Ribonuclease Z/Hydroxyacylglutathione hydrolase-like"/>
    <property type="match status" value="1"/>
</dbReference>
<dbReference type="AlphaFoldDB" id="A0A0E7U7H7"/>
<dbReference type="GO" id="GO:0016787">
    <property type="term" value="F:hydrolase activity"/>
    <property type="evidence" value="ECO:0007669"/>
    <property type="project" value="UniProtKB-KW"/>
</dbReference>
<evidence type="ECO:0000313" key="4">
    <source>
        <dbReference type="EMBL" id="SUV65967.1"/>
    </source>
</evidence>
<dbReference type="OMA" id="WFDFSAH"/>
<dbReference type="PANTHER" id="PTHR11203">
    <property type="entry name" value="CLEAVAGE AND POLYADENYLATION SPECIFICITY FACTOR FAMILY MEMBER"/>
    <property type="match status" value="1"/>
</dbReference>
<dbReference type="SUPFAM" id="SSF56281">
    <property type="entry name" value="Metallo-hydrolase/oxidoreductase"/>
    <property type="match status" value="1"/>
</dbReference>
<dbReference type="SMART" id="SM01027">
    <property type="entry name" value="Beta-Casp"/>
    <property type="match status" value="1"/>
</dbReference>
<evidence type="ECO:0000256" key="1">
    <source>
        <dbReference type="ARBA" id="ARBA00022801"/>
    </source>
</evidence>
<dbReference type="PANTHER" id="PTHR11203:SF37">
    <property type="entry name" value="INTEGRATOR COMPLEX SUBUNIT 11"/>
    <property type="match status" value="1"/>
</dbReference>
<dbReference type="GO" id="GO:0004521">
    <property type="term" value="F:RNA endonuclease activity"/>
    <property type="evidence" value="ECO:0007669"/>
    <property type="project" value="TreeGrafter"/>
</dbReference>
<organism evidence="4 5">
    <name type="scientific">Bordetella pertussis</name>
    <dbReference type="NCBI Taxonomy" id="520"/>
    <lineage>
        <taxon>Bacteria</taxon>
        <taxon>Pseudomonadati</taxon>
        <taxon>Pseudomonadota</taxon>
        <taxon>Betaproteobacteria</taxon>
        <taxon>Burkholderiales</taxon>
        <taxon>Alcaligenaceae</taxon>
        <taxon>Bordetella</taxon>
    </lineage>
</organism>